<feature type="domain" description="Glycosyltransferase 2-like" evidence="4">
    <location>
        <begin position="7"/>
        <end position="130"/>
    </location>
</feature>
<comment type="similarity">
    <text evidence="1">Belongs to the glycosyltransferase 2 family.</text>
</comment>
<comment type="caution">
    <text evidence="5">The sequence shown here is derived from an EMBL/GenBank/DDBJ whole genome shotgun (WGS) entry which is preliminary data.</text>
</comment>
<keyword evidence="3" id="KW-0808">Transferase</keyword>
<dbReference type="SUPFAM" id="SSF53448">
    <property type="entry name" value="Nucleotide-diphospho-sugar transferases"/>
    <property type="match status" value="1"/>
</dbReference>
<sequence>MTSPTISVVIPVHNEAPILARCLRALHEQTDRPDEIVVVDNACSDDSARIAREFPLVRVVSEERAGVTYARTAGFDAAKSDVIARIDADTLVPSDWVARIRTAFREPTLDALGGGAAIAELSPGAALWFSWWYRGFRWWHERSIGITPMLYGFNSALRRDAWLTARELIELGDEHVSEDVDVTIALLRTGHTLRYDRRLIVQARLFRSVDREKLGRYYETDSLTLTRHGVGNRKRWVQRELTE</sequence>
<accession>A0ABW3TLX5</accession>
<evidence type="ECO:0000313" key="6">
    <source>
        <dbReference type="Proteomes" id="UP001597181"/>
    </source>
</evidence>
<dbReference type="InterPro" id="IPR001173">
    <property type="entry name" value="Glyco_trans_2-like"/>
</dbReference>
<dbReference type="Gene3D" id="3.90.550.10">
    <property type="entry name" value="Spore Coat Polysaccharide Biosynthesis Protein SpsA, Chain A"/>
    <property type="match status" value="1"/>
</dbReference>
<name>A0ABW3TLX5_9MICO</name>
<keyword evidence="2" id="KW-0328">Glycosyltransferase</keyword>
<gene>
    <name evidence="5" type="ORF">ACFQ3U_06855</name>
</gene>
<organism evidence="5 6">
    <name type="scientific">Leucobacter albus</name>
    <dbReference type="NCBI Taxonomy" id="272210"/>
    <lineage>
        <taxon>Bacteria</taxon>
        <taxon>Bacillati</taxon>
        <taxon>Actinomycetota</taxon>
        <taxon>Actinomycetes</taxon>
        <taxon>Micrococcales</taxon>
        <taxon>Microbacteriaceae</taxon>
        <taxon>Leucobacter</taxon>
    </lineage>
</organism>
<evidence type="ECO:0000256" key="2">
    <source>
        <dbReference type="ARBA" id="ARBA00022676"/>
    </source>
</evidence>
<dbReference type="CDD" id="cd00761">
    <property type="entry name" value="Glyco_tranf_GTA_type"/>
    <property type="match status" value="1"/>
</dbReference>
<protein>
    <submittedName>
        <fullName evidence="5">Glycosyltransferase family A protein</fullName>
    </submittedName>
</protein>
<dbReference type="EMBL" id="JBHTLY010000002">
    <property type="protein sequence ID" value="MFD1201605.1"/>
    <property type="molecule type" value="Genomic_DNA"/>
</dbReference>
<keyword evidence="6" id="KW-1185">Reference proteome</keyword>
<evidence type="ECO:0000256" key="1">
    <source>
        <dbReference type="ARBA" id="ARBA00006739"/>
    </source>
</evidence>
<dbReference type="Pfam" id="PF00535">
    <property type="entry name" value="Glycos_transf_2"/>
    <property type="match status" value="1"/>
</dbReference>
<dbReference type="RefSeq" id="WP_343957909.1">
    <property type="nucleotide sequence ID" value="NZ_BAAAKZ010000002.1"/>
</dbReference>
<reference evidence="6" key="1">
    <citation type="journal article" date="2019" name="Int. J. Syst. Evol. Microbiol.">
        <title>The Global Catalogue of Microorganisms (GCM) 10K type strain sequencing project: providing services to taxonomists for standard genome sequencing and annotation.</title>
        <authorList>
            <consortium name="The Broad Institute Genomics Platform"/>
            <consortium name="The Broad Institute Genome Sequencing Center for Infectious Disease"/>
            <person name="Wu L."/>
            <person name="Ma J."/>
        </authorList>
    </citation>
    <scope>NUCLEOTIDE SEQUENCE [LARGE SCALE GENOMIC DNA]</scope>
    <source>
        <strain evidence="6">CCUG 50213</strain>
    </source>
</reference>
<dbReference type="Proteomes" id="UP001597181">
    <property type="component" value="Unassembled WGS sequence"/>
</dbReference>
<dbReference type="PANTHER" id="PTHR43630:SF1">
    <property type="entry name" value="POLY-BETA-1,6-N-ACETYL-D-GLUCOSAMINE SYNTHASE"/>
    <property type="match status" value="1"/>
</dbReference>
<dbReference type="PANTHER" id="PTHR43630">
    <property type="entry name" value="POLY-BETA-1,6-N-ACETYL-D-GLUCOSAMINE SYNTHASE"/>
    <property type="match status" value="1"/>
</dbReference>
<dbReference type="InterPro" id="IPR029044">
    <property type="entry name" value="Nucleotide-diphossugar_trans"/>
</dbReference>
<proteinExistence type="inferred from homology"/>
<evidence type="ECO:0000259" key="4">
    <source>
        <dbReference type="Pfam" id="PF00535"/>
    </source>
</evidence>
<evidence type="ECO:0000313" key="5">
    <source>
        <dbReference type="EMBL" id="MFD1201605.1"/>
    </source>
</evidence>
<evidence type="ECO:0000256" key="3">
    <source>
        <dbReference type="ARBA" id="ARBA00022679"/>
    </source>
</evidence>